<gene>
    <name evidence="2" type="ORF">UW44_C0009G0007</name>
</gene>
<name>A0A0G1HYK6_9BACT</name>
<proteinExistence type="predicted"/>
<evidence type="ECO:0000256" key="1">
    <source>
        <dbReference type="SAM" id="Coils"/>
    </source>
</evidence>
<dbReference type="AlphaFoldDB" id="A0A0G1HYK6"/>
<protein>
    <submittedName>
        <fullName evidence="2">Uncharacterized protein</fullName>
    </submittedName>
</protein>
<evidence type="ECO:0000313" key="3">
    <source>
        <dbReference type="Proteomes" id="UP000034006"/>
    </source>
</evidence>
<evidence type="ECO:0000313" key="2">
    <source>
        <dbReference type="EMBL" id="KKT51643.1"/>
    </source>
</evidence>
<accession>A0A0G1HYK6</accession>
<sequence length="108" mass="12305">MISDNDIKKLKSVFATKEDLDESEARTAVGFTDVQRQLNTLKVSVSSLEKGQEELKAGQVELKEDVKEIQQQLYGMEHNIIRAINSQKDETEILKKRVTKLEKLTLSN</sequence>
<feature type="coiled-coil region" evidence="1">
    <location>
        <begin position="52"/>
        <end position="104"/>
    </location>
</feature>
<dbReference type="STRING" id="1618387.UW44_C0009G0007"/>
<organism evidence="2 3">
    <name type="scientific">Candidatus Collierbacteria bacterium GW2011_GWB2_44_22</name>
    <dbReference type="NCBI Taxonomy" id="1618387"/>
    <lineage>
        <taxon>Bacteria</taxon>
        <taxon>Candidatus Collieribacteriota</taxon>
    </lineage>
</organism>
<comment type="caution">
    <text evidence="2">The sequence shown here is derived from an EMBL/GenBank/DDBJ whole genome shotgun (WGS) entry which is preliminary data.</text>
</comment>
<reference evidence="2 3" key="1">
    <citation type="journal article" date="2015" name="Nature">
        <title>rRNA introns, odd ribosomes, and small enigmatic genomes across a large radiation of phyla.</title>
        <authorList>
            <person name="Brown C.T."/>
            <person name="Hug L.A."/>
            <person name="Thomas B.C."/>
            <person name="Sharon I."/>
            <person name="Castelle C.J."/>
            <person name="Singh A."/>
            <person name="Wilkins M.J."/>
            <person name="Williams K.H."/>
            <person name="Banfield J.F."/>
        </authorList>
    </citation>
    <scope>NUCLEOTIDE SEQUENCE [LARGE SCALE GENOMIC DNA]</scope>
</reference>
<dbReference type="EMBL" id="LCIH01000009">
    <property type="protein sequence ID" value="KKT51643.1"/>
    <property type="molecule type" value="Genomic_DNA"/>
</dbReference>
<keyword evidence="1" id="KW-0175">Coiled coil</keyword>
<dbReference type="Proteomes" id="UP000034006">
    <property type="component" value="Unassembled WGS sequence"/>
</dbReference>